<evidence type="ECO:0000256" key="1">
    <source>
        <dbReference type="SAM" id="MobiDB-lite"/>
    </source>
</evidence>
<proteinExistence type="predicted"/>
<organism evidence="2 3">
    <name type="scientific">Segnochrobactrum spirostomi</name>
    <dbReference type="NCBI Taxonomy" id="2608987"/>
    <lineage>
        <taxon>Bacteria</taxon>
        <taxon>Pseudomonadati</taxon>
        <taxon>Pseudomonadota</taxon>
        <taxon>Alphaproteobacteria</taxon>
        <taxon>Hyphomicrobiales</taxon>
        <taxon>Segnochrobactraceae</taxon>
        <taxon>Segnochrobactrum</taxon>
    </lineage>
</organism>
<keyword evidence="3" id="KW-1185">Reference proteome</keyword>
<name>A0A6A7Y1B2_9HYPH</name>
<feature type="region of interest" description="Disordered" evidence="1">
    <location>
        <begin position="91"/>
        <end position="119"/>
    </location>
</feature>
<feature type="compositionally biased region" description="Gly residues" evidence="1">
    <location>
        <begin position="18"/>
        <end position="28"/>
    </location>
</feature>
<evidence type="ECO:0000313" key="2">
    <source>
        <dbReference type="EMBL" id="MQT11901.1"/>
    </source>
</evidence>
<sequence>MDADDKGRRSADRDEEAGGTGLGTVIVGRGGIGKDARGAIRVEQAILQAERIEAMLLDSAWQDPRTFDVSKIAIALDGPPEGPAGWHIDRIERGGTGYSPGDFDGGQTPPHDRSSASDGEVRALLDAVAVVLRENYRAVA</sequence>
<feature type="region of interest" description="Disordered" evidence="1">
    <location>
        <begin position="1"/>
        <end position="28"/>
    </location>
</feature>
<gene>
    <name evidence="2" type="ORF">F0357_04280</name>
</gene>
<reference evidence="2 3" key="1">
    <citation type="submission" date="2019-09" db="EMBL/GenBank/DDBJ databases">
        <title>Segnochrobactrum spirostomi gen. nov., sp. nov., isolated from the ciliate Spirostomum cf. yagiui and description of a novel family, Segnochrobactraceae fam. nov. within the order Rhizobiales of the class Alphaproteobacteria.</title>
        <authorList>
            <person name="Akter S."/>
            <person name="Shazib S.U.A."/>
            <person name="Shin M.K."/>
        </authorList>
    </citation>
    <scope>NUCLEOTIDE SEQUENCE [LARGE SCALE GENOMIC DNA]</scope>
    <source>
        <strain evidence="2 3">Sp-1</strain>
    </source>
</reference>
<comment type="caution">
    <text evidence="2">The sequence shown here is derived from an EMBL/GenBank/DDBJ whole genome shotgun (WGS) entry which is preliminary data.</text>
</comment>
<accession>A0A6A7Y1B2</accession>
<dbReference type="RefSeq" id="WP_153479152.1">
    <property type="nucleotide sequence ID" value="NZ_VWNA01000001.1"/>
</dbReference>
<dbReference type="AlphaFoldDB" id="A0A6A7Y1B2"/>
<feature type="compositionally biased region" description="Basic and acidic residues" evidence="1">
    <location>
        <begin position="1"/>
        <end position="12"/>
    </location>
</feature>
<dbReference type="Proteomes" id="UP000332515">
    <property type="component" value="Unassembled WGS sequence"/>
</dbReference>
<protein>
    <submittedName>
        <fullName evidence="2">Uncharacterized protein</fullName>
    </submittedName>
</protein>
<evidence type="ECO:0000313" key="3">
    <source>
        <dbReference type="Proteomes" id="UP000332515"/>
    </source>
</evidence>
<dbReference type="EMBL" id="VWNA01000001">
    <property type="protein sequence ID" value="MQT11901.1"/>
    <property type="molecule type" value="Genomic_DNA"/>
</dbReference>
<feature type="compositionally biased region" description="Basic and acidic residues" evidence="1">
    <location>
        <begin position="110"/>
        <end position="119"/>
    </location>
</feature>